<sequence>MPFLNFESRHFSEAEIAAVNDALQNLHTALAGKLASLTPEERQQYGSINEQNKLLVNKVNDYKNNAPQLSSPDVDWEEFGKDHNSRSFLESVINSLMELSRGLENAKVLHDWDNYQASLIDYQYSVYRNDSGSTGFHTKVEEIKQFFSRTGGSKTSGDPTPPTE</sequence>
<dbReference type="AlphaFoldDB" id="A0A1G7J768"/>
<organism evidence="1 2">
    <name type="scientific">Epilithonimonas hungarica</name>
    <dbReference type="NCBI Taxonomy" id="454006"/>
    <lineage>
        <taxon>Bacteria</taxon>
        <taxon>Pseudomonadati</taxon>
        <taxon>Bacteroidota</taxon>
        <taxon>Flavobacteriia</taxon>
        <taxon>Flavobacteriales</taxon>
        <taxon>Weeksellaceae</taxon>
        <taxon>Chryseobacterium group</taxon>
        <taxon>Epilithonimonas</taxon>
    </lineage>
</organism>
<protein>
    <submittedName>
        <fullName evidence="1">Uncharacterized protein</fullName>
    </submittedName>
</protein>
<reference evidence="2" key="1">
    <citation type="submission" date="2016-10" db="EMBL/GenBank/DDBJ databases">
        <authorList>
            <person name="Varghese N."/>
            <person name="Submissions S."/>
        </authorList>
    </citation>
    <scope>NUCLEOTIDE SEQUENCE [LARGE SCALE GENOMIC DNA]</scope>
    <source>
        <strain evidence="2">DSM 19684</strain>
    </source>
</reference>
<evidence type="ECO:0000313" key="1">
    <source>
        <dbReference type="EMBL" id="SDF20634.1"/>
    </source>
</evidence>
<gene>
    <name evidence="1" type="ORF">SAMN05421825_1295</name>
</gene>
<dbReference type="OrthoDB" id="5952844at2"/>
<dbReference type="RefSeq" id="WP_089872355.1">
    <property type="nucleotide sequence ID" value="NZ_FNBH01000001.1"/>
</dbReference>
<proteinExistence type="predicted"/>
<dbReference type="Proteomes" id="UP000199203">
    <property type="component" value="Unassembled WGS sequence"/>
</dbReference>
<accession>A0A1G7J768</accession>
<keyword evidence="2" id="KW-1185">Reference proteome</keyword>
<dbReference type="EMBL" id="FNBH01000001">
    <property type="protein sequence ID" value="SDF20634.1"/>
    <property type="molecule type" value="Genomic_DNA"/>
</dbReference>
<name>A0A1G7J768_9FLAO</name>
<evidence type="ECO:0000313" key="2">
    <source>
        <dbReference type="Proteomes" id="UP000199203"/>
    </source>
</evidence>